<dbReference type="Pfam" id="PF08487">
    <property type="entry name" value="VIT"/>
    <property type="match status" value="1"/>
</dbReference>
<reference evidence="4" key="1">
    <citation type="submission" date="2021-06" db="EMBL/GenBank/DDBJ databases">
        <authorList>
            <person name="Kallberg Y."/>
            <person name="Tangrot J."/>
            <person name="Rosling A."/>
        </authorList>
    </citation>
    <scope>NUCLEOTIDE SEQUENCE</scope>
    <source>
        <strain evidence="4">87-6 pot B 2015</strain>
    </source>
</reference>
<keyword evidence="1" id="KW-0472">Membrane</keyword>
<keyword evidence="1" id="KW-0812">Transmembrane</keyword>
<feature type="domain" description="VWFA" evidence="3">
    <location>
        <begin position="205"/>
        <end position="291"/>
    </location>
</feature>
<dbReference type="AlphaFoldDB" id="A0A9N9GFN7"/>
<gene>
    <name evidence="4" type="ORF">FMOSSE_LOCUS9122</name>
</gene>
<dbReference type="Proteomes" id="UP000789375">
    <property type="component" value="Unassembled WGS sequence"/>
</dbReference>
<feature type="domain" description="VIT" evidence="2">
    <location>
        <begin position="32"/>
        <end position="97"/>
    </location>
</feature>
<protein>
    <submittedName>
        <fullName evidence="4">1516_t:CDS:1</fullName>
    </submittedName>
</protein>
<evidence type="ECO:0000259" key="2">
    <source>
        <dbReference type="Pfam" id="PF08487"/>
    </source>
</evidence>
<sequence>MQTHGLCFMLEQKVNPIPLQNVVIEANIVDMIVERFVRLAIIQTYKIAEKNAIEAFYKFPINEDITVCGFEAEIMDEVKGFVREENEDVDQYTEEVRVFSKLIFVFIFPTISIGQTVVIRITYVAELKHDSESEKIRFVLPNLIAMRYGSNDEKIINADAVFQITLDEQITYLEEYNPETETNCVMLTLVPKFTLIQPNQDQPMKRAAQALELLLRPLPEDCYIISFGSRYDSLCPKSQLYSETNLSKALNLAQTMTSNYGGTEIFRVLNWAFENSRNDMPTSVFLITDDEVRKVDQYTRYAQFVTNNERMDKQAIEMLKNAVKSPIKITWTDANVSESTEKEGSEAPHFIPPLRNGDRFVVYCMLEKSIEPCKVITLNGSMKLDISLEPTTLQGSKIHKLAARKLIKDLENRESFLHRHPKNVASKHTGFIAIDNEVLSGAHMISRKREVPHSFVNSDECKMCHEKAVNALKKIVGEEKEKIILEKAKEWIKFRSNDSVGWVCRITRFMPVAICGLFIIGLLLRRGVKQATFITSLKNPGRG</sequence>
<dbReference type="SUPFAM" id="SSF53300">
    <property type="entry name" value="vWA-like"/>
    <property type="match status" value="1"/>
</dbReference>
<keyword evidence="5" id="KW-1185">Reference proteome</keyword>
<name>A0A9N9GFN7_FUNMO</name>
<accession>A0A9N9GFN7</accession>
<dbReference type="PANTHER" id="PTHR45737:SF6">
    <property type="entry name" value="VON WILLEBRAND FACTOR A DOMAIN-CONTAINING PROTEIN 5A"/>
    <property type="match status" value="1"/>
</dbReference>
<feature type="transmembrane region" description="Helical" evidence="1">
    <location>
        <begin position="506"/>
        <end position="524"/>
    </location>
</feature>
<dbReference type="EMBL" id="CAJVPP010002563">
    <property type="protein sequence ID" value="CAG8604398.1"/>
    <property type="molecule type" value="Genomic_DNA"/>
</dbReference>
<dbReference type="InterPro" id="IPR002035">
    <property type="entry name" value="VWF_A"/>
</dbReference>
<dbReference type="InterPro" id="IPR013694">
    <property type="entry name" value="VIT"/>
</dbReference>
<evidence type="ECO:0000313" key="4">
    <source>
        <dbReference type="EMBL" id="CAG8604398.1"/>
    </source>
</evidence>
<organism evidence="4 5">
    <name type="scientific">Funneliformis mosseae</name>
    <name type="common">Endomycorrhizal fungus</name>
    <name type="synonym">Glomus mosseae</name>
    <dbReference type="NCBI Taxonomy" id="27381"/>
    <lineage>
        <taxon>Eukaryota</taxon>
        <taxon>Fungi</taxon>
        <taxon>Fungi incertae sedis</taxon>
        <taxon>Mucoromycota</taxon>
        <taxon>Glomeromycotina</taxon>
        <taxon>Glomeromycetes</taxon>
        <taxon>Glomerales</taxon>
        <taxon>Glomeraceae</taxon>
        <taxon>Funneliformis</taxon>
    </lineage>
</organism>
<dbReference type="PANTHER" id="PTHR45737">
    <property type="entry name" value="VON WILLEBRAND FACTOR A DOMAIN-CONTAINING PROTEIN 5A"/>
    <property type="match status" value="1"/>
</dbReference>
<comment type="caution">
    <text evidence="4">The sequence shown here is derived from an EMBL/GenBank/DDBJ whole genome shotgun (WGS) entry which is preliminary data.</text>
</comment>
<proteinExistence type="predicted"/>
<keyword evidence="1" id="KW-1133">Transmembrane helix</keyword>
<dbReference type="Pfam" id="PF13768">
    <property type="entry name" value="VWA_3"/>
    <property type="match status" value="1"/>
</dbReference>
<evidence type="ECO:0000256" key="1">
    <source>
        <dbReference type="SAM" id="Phobius"/>
    </source>
</evidence>
<evidence type="ECO:0000259" key="3">
    <source>
        <dbReference type="Pfam" id="PF13768"/>
    </source>
</evidence>
<evidence type="ECO:0000313" key="5">
    <source>
        <dbReference type="Proteomes" id="UP000789375"/>
    </source>
</evidence>
<dbReference type="InterPro" id="IPR036465">
    <property type="entry name" value="vWFA_dom_sf"/>
</dbReference>